<dbReference type="GO" id="GO:0004222">
    <property type="term" value="F:metalloendopeptidase activity"/>
    <property type="evidence" value="ECO:0007669"/>
    <property type="project" value="TreeGrafter"/>
</dbReference>
<proteinExistence type="predicted"/>
<feature type="domain" description="M23ase beta-sheet core" evidence="3">
    <location>
        <begin position="192"/>
        <end position="286"/>
    </location>
</feature>
<evidence type="ECO:0000259" key="3">
    <source>
        <dbReference type="Pfam" id="PF01551"/>
    </source>
</evidence>
<gene>
    <name evidence="4" type="ORF">H9816_08000</name>
</gene>
<keyword evidence="2" id="KW-1133">Transmembrane helix</keyword>
<evidence type="ECO:0000256" key="1">
    <source>
        <dbReference type="SAM" id="Coils"/>
    </source>
</evidence>
<dbReference type="CDD" id="cd12797">
    <property type="entry name" value="M23_peptidase"/>
    <property type="match status" value="1"/>
</dbReference>
<dbReference type="Pfam" id="PF01551">
    <property type="entry name" value="Peptidase_M23"/>
    <property type="match status" value="1"/>
</dbReference>
<evidence type="ECO:0000313" key="5">
    <source>
        <dbReference type="Proteomes" id="UP000824014"/>
    </source>
</evidence>
<dbReference type="Proteomes" id="UP000824014">
    <property type="component" value="Unassembled WGS sequence"/>
</dbReference>
<dbReference type="InterPro" id="IPR050570">
    <property type="entry name" value="Cell_wall_metabolism_enzyme"/>
</dbReference>
<dbReference type="SUPFAM" id="SSF51261">
    <property type="entry name" value="Duplicated hybrid motif"/>
    <property type="match status" value="1"/>
</dbReference>
<dbReference type="InterPro" id="IPR016047">
    <property type="entry name" value="M23ase_b-sheet_dom"/>
</dbReference>
<dbReference type="PANTHER" id="PTHR21666">
    <property type="entry name" value="PEPTIDASE-RELATED"/>
    <property type="match status" value="1"/>
</dbReference>
<dbReference type="InterPro" id="IPR011055">
    <property type="entry name" value="Dup_hybrid_motif"/>
</dbReference>
<dbReference type="EMBL" id="DXCC01000031">
    <property type="protein sequence ID" value="HIZ15831.1"/>
    <property type="molecule type" value="Genomic_DNA"/>
</dbReference>
<dbReference type="AlphaFoldDB" id="A0A9D2DEX2"/>
<keyword evidence="2" id="KW-0472">Membrane</keyword>
<protein>
    <submittedName>
        <fullName evidence="4">M23 family metallopeptidase</fullName>
    </submittedName>
</protein>
<name>A0A9D2DEX2_9BACT</name>
<reference evidence="4" key="1">
    <citation type="journal article" date="2021" name="PeerJ">
        <title>Extensive microbial diversity within the chicken gut microbiome revealed by metagenomics and culture.</title>
        <authorList>
            <person name="Gilroy R."/>
            <person name="Ravi A."/>
            <person name="Getino M."/>
            <person name="Pursley I."/>
            <person name="Horton D.L."/>
            <person name="Alikhan N.F."/>
            <person name="Baker D."/>
            <person name="Gharbi K."/>
            <person name="Hall N."/>
            <person name="Watson M."/>
            <person name="Adriaenssens E.M."/>
            <person name="Foster-Nyarko E."/>
            <person name="Jarju S."/>
            <person name="Secka A."/>
            <person name="Antonio M."/>
            <person name="Oren A."/>
            <person name="Chaudhuri R.R."/>
            <person name="La Ragione R."/>
            <person name="Hildebrand F."/>
            <person name="Pallen M.J."/>
        </authorList>
    </citation>
    <scope>NUCLEOTIDE SEQUENCE</scope>
    <source>
        <strain evidence="4">ChiHjej11B10-19426</strain>
    </source>
</reference>
<evidence type="ECO:0000313" key="4">
    <source>
        <dbReference type="EMBL" id="HIZ15831.1"/>
    </source>
</evidence>
<dbReference type="PANTHER" id="PTHR21666:SF270">
    <property type="entry name" value="MUREIN HYDROLASE ACTIVATOR ENVC"/>
    <property type="match status" value="1"/>
</dbReference>
<dbReference type="Gene3D" id="2.70.70.10">
    <property type="entry name" value="Glucose Permease (Domain IIA)"/>
    <property type="match status" value="1"/>
</dbReference>
<reference evidence="4" key="2">
    <citation type="submission" date="2021-04" db="EMBL/GenBank/DDBJ databases">
        <authorList>
            <person name="Gilroy R."/>
        </authorList>
    </citation>
    <scope>NUCLEOTIDE SEQUENCE</scope>
    <source>
        <strain evidence="4">ChiHjej11B10-19426</strain>
    </source>
</reference>
<keyword evidence="2" id="KW-0812">Transmembrane</keyword>
<keyword evidence="1" id="KW-0175">Coiled coil</keyword>
<organism evidence="4 5">
    <name type="scientific">Candidatus Tidjanibacter faecipullorum</name>
    <dbReference type="NCBI Taxonomy" id="2838766"/>
    <lineage>
        <taxon>Bacteria</taxon>
        <taxon>Pseudomonadati</taxon>
        <taxon>Bacteroidota</taxon>
        <taxon>Bacteroidia</taxon>
        <taxon>Bacteroidales</taxon>
        <taxon>Rikenellaceae</taxon>
        <taxon>Tidjanibacter</taxon>
    </lineage>
</organism>
<feature type="transmembrane region" description="Helical" evidence="2">
    <location>
        <begin position="21"/>
        <end position="46"/>
    </location>
</feature>
<comment type="caution">
    <text evidence="4">The sequence shown here is derived from an EMBL/GenBank/DDBJ whole genome shotgun (WGS) entry which is preliminary data.</text>
</comment>
<sequence length="314" mass="35481">MKQNRPIRRRSARRTPKEERIIRNTINVLVLLGAGTLYYFVFSALFDTPQEHRLREANRALERSYDELEERLDAIETVLGNVEARDRNVFNIMFESDPDTTDLVRSQQERSHRLASSNAELGASVRRRTEGLTSAIRHLYGTMAAAADTAAVKGPDRTNHIPAIQPVINDNLTFLTAAFGLRIHPFYRSLVQHNGVDFTVPENSRVFATADGRVTDVSRNSTSGITITIDHGNGYKTRYCHLNKALVRSGENITRGDIIALSGNTGLSLLPHLHYEVIHNGKPVDPLHYFFLELTPEEYRQLIRIARSGMQSFD</sequence>
<accession>A0A9D2DEX2</accession>
<evidence type="ECO:0000256" key="2">
    <source>
        <dbReference type="SAM" id="Phobius"/>
    </source>
</evidence>
<feature type="coiled-coil region" evidence="1">
    <location>
        <begin position="51"/>
        <end position="85"/>
    </location>
</feature>